<name>A0A841K0X0_9BACT</name>
<dbReference type="AlphaFoldDB" id="A0A841K0X0"/>
<accession>A0A841K0X0</accession>
<dbReference type="Proteomes" id="UP000538666">
    <property type="component" value="Unassembled WGS sequence"/>
</dbReference>
<gene>
    <name evidence="1" type="ORF">HNQ77_004604</name>
</gene>
<protein>
    <submittedName>
        <fullName evidence="1">Uncharacterized protein</fullName>
    </submittedName>
</protein>
<reference evidence="1 2" key="1">
    <citation type="submission" date="2020-08" db="EMBL/GenBank/DDBJ databases">
        <title>Genomic Encyclopedia of Type Strains, Phase IV (KMG-IV): sequencing the most valuable type-strain genomes for metagenomic binning, comparative biology and taxonomic classification.</title>
        <authorList>
            <person name="Goeker M."/>
        </authorList>
    </citation>
    <scope>NUCLEOTIDE SEQUENCE [LARGE SCALE GENOMIC DNA]</scope>
    <source>
        <strain evidence="1 2">DSM 103733</strain>
    </source>
</reference>
<evidence type="ECO:0000313" key="1">
    <source>
        <dbReference type="EMBL" id="MBB6146625.1"/>
    </source>
</evidence>
<organism evidence="1 2">
    <name type="scientific">Silvibacterium bohemicum</name>
    <dbReference type="NCBI Taxonomy" id="1577686"/>
    <lineage>
        <taxon>Bacteria</taxon>
        <taxon>Pseudomonadati</taxon>
        <taxon>Acidobacteriota</taxon>
        <taxon>Terriglobia</taxon>
        <taxon>Terriglobales</taxon>
        <taxon>Acidobacteriaceae</taxon>
        <taxon>Silvibacterium</taxon>
    </lineage>
</organism>
<proteinExistence type="predicted"/>
<dbReference type="EMBL" id="JACHEK010000010">
    <property type="protein sequence ID" value="MBB6146625.1"/>
    <property type="molecule type" value="Genomic_DNA"/>
</dbReference>
<comment type="caution">
    <text evidence="1">The sequence shown here is derived from an EMBL/GenBank/DDBJ whole genome shotgun (WGS) entry which is preliminary data.</text>
</comment>
<sequence>MKERGRPMGGAGCEAILNMPIFYTREWSIPLGSTAYIL</sequence>
<evidence type="ECO:0000313" key="2">
    <source>
        <dbReference type="Proteomes" id="UP000538666"/>
    </source>
</evidence>
<keyword evidence="2" id="KW-1185">Reference proteome</keyword>